<evidence type="ECO:0000259" key="2">
    <source>
        <dbReference type="SMART" id="SM00014"/>
    </source>
</evidence>
<dbReference type="Gene3D" id="1.20.144.10">
    <property type="entry name" value="Phosphatidic acid phosphatase type 2/haloperoxidase"/>
    <property type="match status" value="1"/>
</dbReference>
<feature type="domain" description="Phosphatidic acid phosphatase type 2/haloperoxidase" evidence="2">
    <location>
        <begin position="50"/>
        <end position="162"/>
    </location>
</feature>
<feature type="transmembrane region" description="Helical" evidence="1">
    <location>
        <begin position="50"/>
        <end position="68"/>
    </location>
</feature>
<evidence type="ECO:0000313" key="3">
    <source>
        <dbReference type="EMBL" id="QHU10202.1"/>
    </source>
</evidence>
<evidence type="ECO:0000256" key="1">
    <source>
        <dbReference type="SAM" id="Phobius"/>
    </source>
</evidence>
<dbReference type="EMBL" id="MN740751">
    <property type="protein sequence ID" value="QHU10202.1"/>
    <property type="molecule type" value="Genomic_DNA"/>
</dbReference>
<proteinExistence type="predicted"/>
<feature type="transmembrane region" description="Helical" evidence="1">
    <location>
        <begin position="149"/>
        <end position="171"/>
    </location>
</feature>
<keyword evidence="1" id="KW-0472">Membrane</keyword>
<name>A0A6C0JWQ1_9ZZZZ</name>
<dbReference type="SUPFAM" id="SSF48317">
    <property type="entry name" value="Acid phosphatase/Vanadium-dependent haloperoxidase"/>
    <property type="match status" value="1"/>
</dbReference>
<sequence length="172" mass="20071">MPNTPLENTFFEDIPIYKMPMQTFLDGMGFYGPLIVIFIVLFALRNQYKYMWVYFLAVFANNFVNRWLKSLFLEERPKNPIGFSKYETYKNVESYGMPSGHASAIGFSIIYLLLVKSHSVWLPVCIFIGILTMYQRVKYRRHTVEQVCMGAITGGICGWIAYSLATQWILWL</sequence>
<dbReference type="Pfam" id="PF01569">
    <property type="entry name" value="PAP2"/>
    <property type="match status" value="1"/>
</dbReference>
<accession>A0A6C0JWQ1</accession>
<keyword evidence="1" id="KW-0812">Transmembrane</keyword>
<reference evidence="3" key="1">
    <citation type="journal article" date="2020" name="Nature">
        <title>Giant virus diversity and host interactions through global metagenomics.</title>
        <authorList>
            <person name="Schulz F."/>
            <person name="Roux S."/>
            <person name="Paez-Espino D."/>
            <person name="Jungbluth S."/>
            <person name="Walsh D.A."/>
            <person name="Denef V.J."/>
            <person name="McMahon K.D."/>
            <person name="Konstantinidis K.T."/>
            <person name="Eloe-Fadrosh E.A."/>
            <person name="Kyrpides N.C."/>
            <person name="Woyke T."/>
        </authorList>
    </citation>
    <scope>NUCLEOTIDE SEQUENCE</scope>
    <source>
        <strain evidence="3">GVMAG-S-1101164-67</strain>
    </source>
</reference>
<dbReference type="PANTHER" id="PTHR14969:SF13">
    <property type="entry name" value="AT30094P"/>
    <property type="match status" value="1"/>
</dbReference>
<keyword evidence="1" id="KW-1133">Transmembrane helix</keyword>
<feature type="transmembrane region" description="Helical" evidence="1">
    <location>
        <begin position="120"/>
        <end position="137"/>
    </location>
</feature>
<dbReference type="AlphaFoldDB" id="A0A6C0JWQ1"/>
<organism evidence="3">
    <name type="scientific">viral metagenome</name>
    <dbReference type="NCBI Taxonomy" id="1070528"/>
    <lineage>
        <taxon>unclassified sequences</taxon>
        <taxon>metagenomes</taxon>
        <taxon>organismal metagenomes</taxon>
    </lineage>
</organism>
<feature type="transmembrane region" description="Helical" evidence="1">
    <location>
        <begin position="24"/>
        <end position="44"/>
    </location>
</feature>
<dbReference type="GO" id="GO:0042392">
    <property type="term" value="F:sphingosine-1-phosphate phosphatase activity"/>
    <property type="evidence" value="ECO:0007669"/>
    <property type="project" value="TreeGrafter"/>
</dbReference>
<protein>
    <recommendedName>
        <fullName evidence="2">Phosphatidic acid phosphatase type 2/haloperoxidase domain-containing protein</fullName>
    </recommendedName>
</protein>
<dbReference type="PANTHER" id="PTHR14969">
    <property type="entry name" value="SPHINGOSINE-1-PHOSPHATE PHOSPHOHYDROLASE"/>
    <property type="match status" value="1"/>
</dbReference>
<dbReference type="SMART" id="SM00014">
    <property type="entry name" value="acidPPc"/>
    <property type="match status" value="1"/>
</dbReference>
<dbReference type="InterPro" id="IPR036938">
    <property type="entry name" value="PAP2/HPO_sf"/>
</dbReference>
<dbReference type="InterPro" id="IPR000326">
    <property type="entry name" value="PAP2/HPO"/>
</dbReference>